<dbReference type="AlphaFoldDB" id="A0A1G7YJ51"/>
<keyword evidence="3" id="KW-1185">Reference proteome</keyword>
<dbReference type="OrthoDB" id="5084315at2"/>
<name>A0A1G7YJ51_9MICO</name>
<accession>A0A1G7YJ51</accession>
<gene>
    <name evidence="2" type="ORF">SAMN04489810_1768</name>
</gene>
<evidence type="ECO:0000256" key="1">
    <source>
        <dbReference type="SAM" id="MobiDB-lite"/>
    </source>
</evidence>
<protein>
    <submittedName>
        <fullName evidence="2">Uncharacterized protein</fullName>
    </submittedName>
</protein>
<evidence type="ECO:0000313" key="2">
    <source>
        <dbReference type="EMBL" id="SDG96295.1"/>
    </source>
</evidence>
<proteinExistence type="predicted"/>
<feature type="compositionally biased region" description="Pro residues" evidence="1">
    <location>
        <begin position="66"/>
        <end position="76"/>
    </location>
</feature>
<sequence>MDASPLPPEFARELETLRRRAYGLDADIDADPVALRRLDELEARTHPLVVADVPDELSDPLRRTPHVPPEPKPSPPPRRNVFVIGVVLLLLWAANALTVPHGEAVLVPTDSTQQERQDIIDLVDLTSFGMVGAQLESFGAFRELSVWSAVDDSGLTCLLVGSEADGLAQVACTPAPLQPSLDLRVGERIEAASVGGLGAGSVVRFAMDGHSIEVWTAEVTVDPR</sequence>
<organism evidence="2 3">
    <name type="scientific">Microbacterium pygmaeum</name>
    <dbReference type="NCBI Taxonomy" id="370764"/>
    <lineage>
        <taxon>Bacteria</taxon>
        <taxon>Bacillati</taxon>
        <taxon>Actinomycetota</taxon>
        <taxon>Actinomycetes</taxon>
        <taxon>Micrococcales</taxon>
        <taxon>Microbacteriaceae</taxon>
        <taxon>Microbacterium</taxon>
    </lineage>
</organism>
<dbReference type="Proteomes" id="UP000199009">
    <property type="component" value="Chromosome I"/>
</dbReference>
<dbReference type="RefSeq" id="WP_091488831.1">
    <property type="nucleotide sequence ID" value="NZ_LT629692.1"/>
</dbReference>
<evidence type="ECO:0000313" key="3">
    <source>
        <dbReference type="Proteomes" id="UP000199009"/>
    </source>
</evidence>
<dbReference type="STRING" id="370764.SAMN04489810_1768"/>
<reference evidence="2 3" key="1">
    <citation type="submission" date="2016-10" db="EMBL/GenBank/DDBJ databases">
        <authorList>
            <person name="de Groot N.N."/>
        </authorList>
    </citation>
    <scope>NUCLEOTIDE SEQUENCE [LARGE SCALE GENOMIC DNA]</scope>
    <source>
        <strain evidence="2 3">DSM 23142</strain>
    </source>
</reference>
<feature type="region of interest" description="Disordered" evidence="1">
    <location>
        <begin position="55"/>
        <end position="76"/>
    </location>
</feature>
<dbReference type="EMBL" id="LT629692">
    <property type="protein sequence ID" value="SDG96295.1"/>
    <property type="molecule type" value="Genomic_DNA"/>
</dbReference>